<dbReference type="SUPFAM" id="SSF48179">
    <property type="entry name" value="6-phosphogluconate dehydrogenase C-terminal domain-like"/>
    <property type="match status" value="1"/>
</dbReference>
<evidence type="ECO:0000313" key="4">
    <source>
        <dbReference type="Proteomes" id="UP000653730"/>
    </source>
</evidence>
<proteinExistence type="inferred from homology"/>
<dbReference type="PANTHER" id="PTHR11645:SF13">
    <property type="entry name" value="PYRROLINE-5-CARBOXYLATE REDUCTASE CATALYTIC N-TERMINAL DOMAIN-CONTAINING PROTEIN"/>
    <property type="match status" value="1"/>
</dbReference>
<sequence length="253" mass="28165">MNLGFIGTGNIATSVIKGLCTSNSTSHINISPRNKEKSLFLEGLFDKVTRMESNQSVLDHSEVIFIALPPAFAKDILKGLSFNEDHRVVSFVPFLDLEELLNSVGPASKVSRAVPFPTVENHECPILLYHPDETISGIFKNIGTPVPVASEPELKLLWTLTGLIAPFYDLTETLSHWAQSHNVEPSVANRYVMELFSALTCYPRKNIPFDFSELKKEATTPNGLNDQALKIIEQQQANTAYRVAAEALYKRFE</sequence>
<feature type="domain" description="Pyrroline-5-carboxylate reductase catalytic N-terminal" evidence="2">
    <location>
        <begin position="3"/>
        <end position="91"/>
    </location>
</feature>
<dbReference type="GO" id="GO:0055129">
    <property type="term" value="P:L-proline biosynthetic process"/>
    <property type="evidence" value="ECO:0007669"/>
    <property type="project" value="TreeGrafter"/>
</dbReference>
<dbReference type="RefSeq" id="WP_187967219.1">
    <property type="nucleotide sequence ID" value="NZ_JACVDC010000088.1"/>
</dbReference>
<evidence type="ECO:0000313" key="3">
    <source>
        <dbReference type="EMBL" id="MBC9798094.1"/>
    </source>
</evidence>
<gene>
    <name evidence="3" type="ORF">IBL28_19140</name>
</gene>
<dbReference type="InterPro" id="IPR036291">
    <property type="entry name" value="NAD(P)-bd_dom_sf"/>
</dbReference>
<dbReference type="EMBL" id="JACVDC010000088">
    <property type="protein sequence ID" value="MBC9798094.1"/>
    <property type="molecule type" value="Genomic_DNA"/>
</dbReference>
<dbReference type="GO" id="GO:0004735">
    <property type="term" value="F:pyrroline-5-carboxylate reductase activity"/>
    <property type="evidence" value="ECO:0007669"/>
    <property type="project" value="TreeGrafter"/>
</dbReference>
<dbReference type="SUPFAM" id="SSF51735">
    <property type="entry name" value="NAD(P)-binding Rossmann-fold domains"/>
    <property type="match status" value="1"/>
</dbReference>
<accession>A0A926JVF6</accession>
<name>A0A926JVF6_9FLAO</name>
<dbReference type="Proteomes" id="UP000653730">
    <property type="component" value="Unassembled WGS sequence"/>
</dbReference>
<protein>
    <submittedName>
        <fullName evidence="3">NAD(P)-binding domain-containing protein</fullName>
    </submittedName>
</protein>
<dbReference type="PANTHER" id="PTHR11645">
    <property type="entry name" value="PYRROLINE-5-CARBOXYLATE REDUCTASE"/>
    <property type="match status" value="1"/>
</dbReference>
<dbReference type="AlphaFoldDB" id="A0A926JVF6"/>
<evidence type="ECO:0000256" key="1">
    <source>
        <dbReference type="ARBA" id="ARBA00005525"/>
    </source>
</evidence>
<comment type="similarity">
    <text evidence="1">Belongs to the pyrroline-5-carboxylate reductase family.</text>
</comment>
<reference evidence="3 4" key="1">
    <citation type="submission" date="2020-09" db="EMBL/GenBank/DDBJ databases">
        <title>Sinomicrobium weinanense sp. nov., a halophilic bacteria isolated from saline-alkali soil.</title>
        <authorList>
            <person name="Wu P."/>
            <person name="Ren H."/>
            <person name="Mei Y."/>
            <person name="Liang Y."/>
            <person name="Chen Z."/>
        </authorList>
    </citation>
    <scope>NUCLEOTIDE SEQUENCE [LARGE SCALE GENOMIC DNA]</scope>
    <source>
        <strain evidence="3 4">FJxs</strain>
    </source>
</reference>
<organism evidence="3 4">
    <name type="scientific">Sinomicrobium weinanense</name>
    <dbReference type="NCBI Taxonomy" id="2842200"/>
    <lineage>
        <taxon>Bacteria</taxon>
        <taxon>Pseudomonadati</taxon>
        <taxon>Bacteroidota</taxon>
        <taxon>Flavobacteriia</taxon>
        <taxon>Flavobacteriales</taxon>
        <taxon>Flavobacteriaceae</taxon>
        <taxon>Sinomicrobium</taxon>
    </lineage>
</organism>
<comment type="caution">
    <text evidence="3">The sequence shown here is derived from an EMBL/GenBank/DDBJ whole genome shotgun (WGS) entry which is preliminary data.</text>
</comment>
<evidence type="ECO:0000259" key="2">
    <source>
        <dbReference type="Pfam" id="PF03807"/>
    </source>
</evidence>
<dbReference type="Pfam" id="PF03807">
    <property type="entry name" value="F420_oxidored"/>
    <property type="match status" value="1"/>
</dbReference>
<dbReference type="InterPro" id="IPR008927">
    <property type="entry name" value="6-PGluconate_DH-like_C_sf"/>
</dbReference>
<dbReference type="Gene3D" id="3.40.50.720">
    <property type="entry name" value="NAD(P)-binding Rossmann-like Domain"/>
    <property type="match status" value="1"/>
</dbReference>
<dbReference type="InterPro" id="IPR028939">
    <property type="entry name" value="P5C_Rdtase_cat_N"/>
</dbReference>
<keyword evidence="4" id="KW-1185">Reference proteome</keyword>